<accession>A0A2G5B1E4</accession>
<dbReference type="HAMAP" id="MF_00445">
    <property type="entry name" value="NDH1_NuoN_1"/>
    <property type="match status" value="1"/>
</dbReference>
<reference evidence="10 11" key="1">
    <citation type="journal article" date="2015" name="Genome Biol. Evol.">
        <title>Phylogenomic analyses indicate that early fungi evolved digesting cell walls of algal ancestors of land plants.</title>
        <authorList>
            <person name="Chang Y."/>
            <person name="Wang S."/>
            <person name="Sekimoto S."/>
            <person name="Aerts A.L."/>
            <person name="Choi C."/>
            <person name="Clum A."/>
            <person name="LaButti K.M."/>
            <person name="Lindquist E.A."/>
            <person name="Yee Ngan C."/>
            <person name="Ohm R.A."/>
            <person name="Salamov A.A."/>
            <person name="Grigoriev I.V."/>
            <person name="Spatafora J.W."/>
            <person name="Berbee M.L."/>
        </authorList>
    </citation>
    <scope>NUCLEOTIDE SEQUENCE [LARGE SCALE GENOMIC DNA]</scope>
    <source>
        <strain evidence="10 11">NRRL 1564</strain>
    </source>
</reference>
<dbReference type="Proteomes" id="UP000242474">
    <property type="component" value="Unassembled WGS sequence"/>
</dbReference>
<dbReference type="PANTHER" id="PTHR22773">
    <property type="entry name" value="NADH DEHYDROGENASE"/>
    <property type="match status" value="1"/>
</dbReference>
<gene>
    <name evidence="10" type="ORF">COEREDRAFT_18918</name>
</gene>
<evidence type="ECO:0000256" key="5">
    <source>
        <dbReference type="ARBA" id="ARBA00022989"/>
    </source>
</evidence>
<evidence type="ECO:0000256" key="1">
    <source>
        <dbReference type="ARBA" id="ARBA00004141"/>
    </source>
</evidence>
<evidence type="ECO:0000256" key="2">
    <source>
        <dbReference type="ARBA" id="ARBA00007012"/>
    </source>
</evidence>
<protein>
    <recommendedName>
        <fullName evidence="3">NADH-ubiquinone oxidoreductase chain 2</fullName>
    </recommendedName>
    <alternativeName>
        <fullName evidence="7">NADH dehydrogenase subunit 2</fullName>
    </alternativeName>
</protein>
<keyword evidence="5 8" id="KW-1133">Transmembrane helix</keyword>
<keyword evidence="11" id="KW-1185">Reference proteome</keyword>
<evidence type="ECO:0000259" key="9">
    <source>
        <dbReference type="Pfam" id="PF00361"/>
    </source>
</evidence>
<comment type="subcellular location">
    <subcellularLocation>
        <location evidence="1">Membrane</location>
        <topology evidence="1">Multi-pass membrane protein</topology>
    </subcellularLocation>
</comment>
<dbReference type="GO" id="GO:0042773">
    <property type="term" value="P:ATP synthesis coupled electron transport"/>
    <property type="evidence" value="ECO:0007669"/>
    <property type="project" value="InterPro"/>
</dbReference>
<feature type="domain" description="NADH:quinone oxidoreductase/Mrp antiporter transmembrane" evidence="9">
    <location>
        <begin position="114"/>
        <end position="429"/>
    </location>
</feature>
<proteinExistence type="inferred from homology"/>
<organism evidence="10 11">
    <name type="scientific">Coemansia reversa (strain ATCC 12441 / NRRL 1564)</name>
    <dbReference type="NCBI Taxonomy" id="763665"/>
    <lineage>
        <taxon>Eukaryota</taxon>
        <taxon>Fungi</taxon>
        <taxon>Fungi incertae sedis</taxon>
        <taxon>Zoopagomycota</taxon>
        <taxon>Kickxellomycotina</taxon>
        <taxon>Kickxellomycetes</taxon>
        <taxon>Kickxellales</taxon>
        <taxon>Kickxellaceae</taxon>
        <taxon>Coemansia</taxon>
    </lineage>
</organism>
<keyword evidence="4 8" id="KW-0812">Transmembrane</keyword>
<feature type="transmembrane region" description="Helical" evidence="8">
    <location>
        <begin position="413"/>
        <end position="434"/>
    </location>
</feature>
<dbReference type="InterPro" id="IPR010096">
    <property type="entry name" value="NADH-Q_OxRdtase_suN/2"/>
</dbReference>
<name>A0A2G5B1E4_COERN</name>
<evidence type="ECO:0000256" key="4">
    <source>
        <dbReference type="ARBA" id="ARBA00022692"/>
    </source>
</evidence>
<feature type="transmembrane region" description="Helical" evidence="8">
    <location>
        <begin position="454"/>
        <end position="481"/>
    </location>
</feature>
<dbReference type="GO" id="GO:0016020">
    <property type="term" value="C:membrane"/>
    <property type="evidence" value="ECO:0007669"/>
    <property type="project" value="UniProtKB-SubCell"/>
</dbReference>
<dbReference type="AlphaFoldDB" id="A0A2G5B1E4"/>
<evidence type="ECO:0000313" key="10">
    <source>
        <dbReference type="EMBL" id="PIA12829.1"/>
    </source>
</evidence>
<dbReference type="EMBL" id="KZ303565">
    <property type="protein sequence ID" value="PIA12829.1"/>
    <property type="molecule type" value="Genomic_DNA"/>
</dbReference>
<dbReference type="OrthoDB" id="2435263at2759"/>
<dbReference type="STRING" id="763665.A0A2G5B1E4"/>
<feature type="transmembrane region" description="Helical" evidence="8">
    <location>
        <begin position="251"/>
        <end position="273"/>
    </location>
</feature>
<evidence type="ECO:0000256" key="3">
    <source>
        <dbReference type="ARBA" id="ARBA00021008"/>
    </source>
</evidence>
<feature type="transmembrane region" description="Helical" evidence="8">
    <location>
        <begin position="337"/>
        <end position="358"/>
    </location>
</feature>
<feature type="transmembrane region" description="Helical" evidence="8">
    <location>
        <begin position="310"/>
        <end position="331"/>
    </location>
</feature>
<feature type="transmembrane region" description="Helical" evidence="8">
    <location>
        <begin position="30"/>
        <end position="52"/>
    </location>
</feature>
<feature type="transmembrane region" description="Helical" evidence="8">
    <location>
        <begin position="94"/>
        <end position="112"/>
    </location>
</feature>
<dbReference type="InterPro" id="IPR001750">
    <property type="entry name" value="ND/Mrp_TM"/>
</dbReference>
<evidence type="ECO:0000256" key="7">
    <source>
        <dbReference type="ARBA" id="ARBA00031028"/>
    </source>
</evidence>
<comment type="similarity">
    <text evidence="2">Belongs to the complex I subunit 2 family.</text>
</comment>
<feature type="non-terminal residue" evidence="10">
    <location>
        <position position="485"/>
    </location>
</feature>
<dbReference type="Pfam" id="PF00361">
    <property type="entry name" value="Proton_antipo_M"/>
    <property type="match status" value="1"/>
</dbReference>
<feature type="transmembrane region" description="Helical" evidence="8">
    <location>
        <begin position="6"/>
        <end position="23"/>
    </location>
</feature>
<evidence type="ECO:0000256" key="6">
    <source>
        <dbReference type="ARBA" id="ARBA00023136"/>
    </source>
</evidence>
<dbReference type="GO" id="GO:0008137">
    <property type="term" value="F:NADH dehydrogenase (ubiquinone) activity"/>
    <property type="evidence" value="ECO:0007669"/>
    <property type="project" value="InterPro"/>
</dbReference>
<keyword evidence="6 8" id="KW-0472">Membrane</keyword>
<feature type="transmembrane region" description="Helical" evidence="8">
    <location>
        <begin position="379"/>
        <end position="401"/>
    </location>
</feature>
<feature type="transmembrane region" description="Helical" evidence="8">
    <location>
        <begin position="285"/>
        <end position="303"/>
    </location>
</feature>
<sequence length="485" mass="55143">MLIIGILFILLLIGSKILFSIYINRIIIYLIGYLLINITILINISNIIRNILINNNLYFISNLLLFIKILLYLCAFLINFIGEIKNKKGNILKSSEYNLLTFLSLLGMIILIESYDLISIFLSIELISFPLYILSSLFNYNTSGLGINKDSQSGIKAGLKYLLLGSFTSTLLLGGLVIIYGSLGLTNLNEIEILINIVILKDNINKEYLFSSIIPYIILGYIFILSGLLFKIGSVPFHNWGPDVYDGVPTIVTSWISILPKISFITIISTFFNKIFKNIPNSNKVFSFSSICSLIIGSILGLIQYRIKRLLSYSSITQIGYILLIYSIIKLSNIKYIFFYLVQYSLTSVCIFLILMSLNKYNLIEVLGQLKNLYFSIPLLSFSLTICLFSFMGVPPFIGFFGKLNILYQSIYFGYYFLALIAVLTSIISAGYYLRIIKISNFDFTFIKSIFNMINTYIIGNISINHFIAILTTFISFYILIFDIN</sequence>
<feature type="transmembrane region" description="Helical" evidence="8">
    <location>
        <begin position="161"/>
        <end position="183"/>
    </location>
</feature>
<evidence type="ECO:0000256" key="8">
    <source>
        <dbReference type="SAM" id="Phobius"/>
    </source>
</evidence>
<evidence type="ECO:0000313" key="11">
    <source>
        <dbReference type="Proteomes" id="UP000242474"/>
    </source>
</evidence>
<feature type="transmembrane region" description="Helical" evidence="8">
    <location>
        <begin position="208"/>
        <end position="230"/>
    </location>
</feature>
<feature type="transmembrane region" description="Helical" evidence="8">
    <location>
        <begin position="58"/>
        <end position="82"/>
    </location>
</feature>